<dbReference type="EMBL" id="QKZK01000011">
    <property type="protein sequence ID" value="PZX16912.1"/>
    <property type="molecule type" value="Genomic_DNA"/>
</dbReference>
<accession>A0A2W7P0D8</accession>
<proteinExistence type="inferred from homology"/>
<evidence type="ECO:0000256" key="8">
    <source>
        <dbReference type="ARBA" id="ARBA00023136"/>
    </source>
</evidence>
<dbReference type="InterPro" id="IPR036318">
    <property type="entry name" value="FAD-bd_PCMH-like_sf"/>
</dbReference>
<dbReference type="SUPFAM" id="SSF54631">
    <property type="entry name" value="CBS-domain pair"/>
    <property type="match status" value="1"/>
</dbReference>
<evidence type="ECO:0000256" key="5">
    <source>
        <dbReference type="ARBA" id="ARBA00022737"/>
    </source>
</evidence>
<evidence type="ECO:0000256" key="11">
    <source>
        <dbReference type="SAM" id="Phobius"/>
    </source>
</evidence>
<feature type="transmembrane region" description="Helical" evidence="11">
    <location>
        <begin position="116"/>
        <end position="137"/>
    </location>
</feature>
<keyword evidence="4 10" id="KW-0812">Transmembrane</keyword>
<dbReference type="PROSITE" id="PS51846">
    <property type="entry name" value="CNNM"/>
    <property type="match status" value="1"/>
</dbReference>
<dbReference type="InterPro" id="IPR000644">
    <property type="entry name" value="CBS_dom"/>
</dbReference>
<dbReference type="PANTHER" id="PTHR22777">
    <property type="entry name" value="HEMOLYSIN-RELATED"/>
    <property type="match status" value="1"/>
</dbReference>
<protein>
    <submittedName>
        <fullName evidence="14">Gliding motility-associated protein GldE</fullName>
    </submittedName>
</protein>
<keyword evidence="6 10" id="KW-1133">Transmembrane helix</keyword>
<keyword evidence="8 10" id="KW-0472">Membrane</keyword>
<dbReference type="AlphaFoldDB" id="A0A2W7P0D8"/>
<feature type="domain" description="CNNM transmembrane" evidence="13">
    <location>
        <begin position="22"/>
        <end position="209"/>
    </location>
</feature>
<evidence type="ECO:0000313" key="15">
    <source>
        <dbReference type="Proteomes" id="UP000249239"/>
    </source>
</evidence>
<comment type="caution">
    <text evidence="14">The sequence shown here is derived from an EMBL/GenBank/DDBJ whole genome shotgun (WGS) entry which is preliminary data.</text>
</comment>
<dbReference type="SMART" id="SM01091">
    <property type="entry name" value="CorC_HlyC"/>
    <property type="match status" value="1"/>
</dbReference>
<evidence type="ECO:0000256" key="1">
    <source>
        <dbReference type="ARBA" id="ARBA00004651"/>
    </source>
</evidence>
<dbReference type="GO" id="GO:0050660">
    <property type="term" value="F:flavin adenine dinucleotide binding"/>
    <property type="evidence" value="ECO:0007669"/>
    <property type="project" value="InterPro"/>
</dbReference>
<dbReference type="CDD" id="cd04590">
    <property type="entry name" value="CBS_pair_CorC_HlyC_assoc"/>
    <property type="match status" value="1"/>
</dbReference>
<sequence length="451" mass="50579">METDHYQHILLSLSPHISLQPITTGVAVALVAALFLLFASALMSGSEVAYFSLKPSDIDILKKEKGKNNQLILKHLDEPEWLLATILIGNNFVNVGVVILAAFVSGSVIDFGQANTLRFVFETILITSGLLFFGEILPKVYATRHPRSFAAFMAFPLLAINKIFHPISYLLIASTNIVNQRLTRKAKSLSMDELSQALELTANELTDEKEILEGIVKFGNIDVQEIMTPRVDVIDINIESDFKKVQAVIVESGYSRIPVYEDTPDNVKGILYVKDLLLHLDQDASFEWQKVIRPPYYVPETKKINDLLSEFKKRKIHMAVVVDEYGGTAGIVTLEDILEEIVGDISDEMDEDETPYVQMPDGSLIFEGKTLLNDFHKVTDTDESEFEPVRGDAETLAGLLLEIKGEIPKKNETIEFNNCTFTVVAADNRRIKKVKFMQHKPIQPTANHKTK</sequence>
<evidence type="ECO:0000313" key="14">
    <source>
        <dbReference type="EMBL" id="PZX16912.1"/>
    </source>
</evidence>
<evidence type="ECO:0000259" key="13">
    <source>
        <dbReference type="PROSITE" id="PS51846"/>
    </source>
</evidence>
<evidence type="ECO:0000256" key="3">
    <source>
        <dbReference type="ARBA" id="ARBA00022475"/>
    </source>
</evidence>
<comment type="subcellular location">
    <subcellularLocation>
        <location evidence="1">Cell membrane</location>
        <topology evidence="1">Multi-pass membrane protein</topology>
    </subcellularLocation>
</comment>
<feature type="transmembrane region" description="Helical" evidence="11">
    <location>
        <begin position="22"/>
        <end position="44"/>
    </location>
</feature>
<dbReference type="InterPro" id="IPR046342">
    <property type="entry name" value="CBS_dom_sf"/>
</dbReference>
<keyword evidence="5" id="KW-0677">Repeat</keyword>
<keyword evidence="7 9" id="KW-0129">CBS domain</keyword>
<dbReference type="Gene3D" id="3.30.465.10">
    <property type="match status" value="1"/>
</dbReference>
<evidence type="ECO:0000256" key="10">
    <source>
        <dbReference type="PROSITE-ProRule" id="PRU01193"/>
    </source>
</evidence>
<feature type="transmembrane region" description="Helical" evidence="11">
    <location>
        <begin position="149"/>
        <end position="172"/>
    </location>
</feature>
<dbReference type="RefSeq" id="WP_111445445.1">
    <property type="nucleotide sequence ID" value="NZ_QKZK01000011.1"/>
</dbReference>
<evidence type="ECO:0000256" key="7">
    <source>
        <dbReference type="ARBA" id="ARBA00023122"/>
    </source>
</evidence>
<dbReference type="InterPro" id="IPR044751">
    <property type="entry name" value="Ion_transp-like_CBS"/>
</dbReference>
<dbReference type="FunFam" id="3.10.580.10:FF:000002">
    <property type="entry name" value="Magnesium/cobalt efflux protein CorC"/>
    <property type="match status" value="1"/>
</dbReference>
<dbReference type="NCBIfam" id="TIGR03520">
    <property type="entry name" value="GldE"/>
    <property type="match status" value="1"/>
</dbReference>
<dbReference type="InterPro" id="IPR019862">
    <property type="entry name" value="Motility-assoc_prot_GldE"/>
</dbReference>
<dbReference type="InterPro" id="IPR002550">
    <property type="entry name" value="CNNM"/>
</dbReference>
<gene>
    <name evidence="14" type="ORF">LX69_01727</name>
</gene>
<dbReference type="PROSITE" id="PS51371">
    <property type="entry name" value="CBS"/>
    <property type="match status" value="2"/>
</dbReference>
<evidence type="ECO:0000256" key="9">
    <source>
        <dbReference type="PROSITE-ProRule" id="PRU00703"/>
    </source>
</evidence>
<evidence type="ECO:0000256" key="2">
    <source>
        <dbReference type="ARBA" id="ARBA00006337"/>
    </source>
</evidence>
<dbReference type="Pfam" id="PF00571">
    <property type="entry name" value="CBS"/>
    <property type="match status" value="2"/>
</dbReference>
<feature type="domain" description="CBS" evidence="12">
    <location>
        <begin position="291"/>
        <end position="348"/>
    </location>
</feature>
<feature type="domain" description="CBS" evidence="12">
    <location>
        <begin position="227"/>
        <end position="286"/>
    </location>
</feature>
<dbReference type="Gene3D" id="3.10.580.10">
    <property type="entry name" value="CBS-domain"/>
    <property type="match status" value="1"/>
</dbReference>
<dbReference type="SUPFAM" id="SSF56176">
    <property type="entry name" value="FAD-binding/transporter-associated domain-like"/>
    <property type="match status" value="1"/>
</dbReference>
<dbReference type="GO" id="GO:0005886">
    <property type="term" value="C:plasma membrane"/>
    <property type="evidence" value="ECO:0007669"/>
    <property type="project" value="UniProtKB-SubCell"/>
</dbReference>
<dbReference type="Pfam" id="PF01595">
    <property type="entry name" value="CNNM"/>
    <property type="match status" value="1"/>
</dbReference>
<dbReference type="Proteomes" id="UP000249239">
    <property type="component" value="Unassembled WGS sequence"/>
</dbReference>
<dbReference type="Pfam" id="PF03471">
    <property type="entry name" value="CorC_HlyC"/>
    <property type="match status" value="1"/>
</dbReference>
<dbReference type="PANTHER" id="PTHR22777:SF32">
    <property type="entry name" value="UPF0053 INNER MEMBRANE PROTEIN YFJD"/>
    <property type="match status" value="1"/>
</dbReference>
<dbReference type="InterPro" id="IPR005170">
    <property type="entry name" value="Transptr-assoc_dom"/>
</dbReference>
<feature type="transmembrane region" description="Helical" evidence="11">
    <location>
        <begin position="81"/>
        <end position="104"/>
    </location>
</feature>
<name>A0A2W7P0D8_9BACT</name>
<organism evidence="14 15">
    <name type="scientific">Breznakibacter xylanolyticus</name>
    <dbReference type="NCBI Taxonomy" id="990"/>
    <lineage>
        <taxon>Bacteria</taxon>
        <taxon>Pseudomonadati</taxon>
        <taxon>Bacteroidota</taxon>
        <taxon>Bacteroidia</taxon>
        <taxon>Marinilabiliales</taxon>
        <taxon>Marinilabiliaceae</taxon>
        <taxon>Breznakibacter</taxon>
    </lineage>
</organism>
<reference evidence="14 15" key="1">
    <citation type="submission" date="2018-06" db="EMBL/GenBank/DDBJ databases">
        <title>Genomic Encyclopedia of Archaeal and Bacterial Type Strains, Phase II (KMG-II): from individual species to whole genera.</title>
        <authorList>
            <person name="Goeker M."/>
        </authorList>
    </citation>
    <scope>NUCLEOTIDE SEQUENCE [LARGE SCALE GENOMIC DNA]</scope>
    <source>
        <strain evidence="14 15">DSM 6779</strain>
    </source>
</reference>
<dbReference type="OrthoDB" id="9798188at2"/>
<evidence type="ECO:0000256" key="4">
    <source>
        <dbReference type="ARBA" id="ARBA00022692"/>
    </source>
</evidence>
<evidence type="ECO:0000259" key="12">
    <source>
        <dbReference type="PROSITE" id="PS51371"/>
    </source>
</evidence>
<comment type="similarity">
    <text evidence="2">Belongs to the UPF0053 family.</text>
</comment>
<dbReference type="InterPro" id="IPR016169">
    <property type="entry name" value="FAD-bd_PCMH_sub2"/>
</dbReference>
<dbReference type="SMART" id="SM00116">
    <property type="entry name" value="CBS"/>
    <property type="match status" value="2"/>
</dbReference>
<keyword evidence="15" id="KW-1185">Reference proteome</keyword>
<keyword evidence="3" id="KW-1003">Cell membrane</keyword>
<evidence type="ECO:0000256" key="6">
    <source>
        <dbReference type="ARBA" id="ARBA00022989"/>
    </source>
</evidence>